<dbReference type="Proteomes" id="UP001224661">
    <property type="component" value="Unassembled WGS sequence"/>
</dbReference>
<proteinExistence type="predicted"/>
<accession>A0ABT6RUU1</accession>
<gene>
    <name evidence="1" type="ORF">QIS99_18600</name>
</gene>
<protein>
    <submittedName>
        <fullName evidence="1">Uncharacterized protein</fullName>
    </submittedName>
</protein>
<evidence type="ECO:0000313" key="1">
    <source>
        <dbReference type="EMBL" id="MDI3388198.1"/>
    </source>
</evidence>
<dbReference type="RefSeq" id="WP_282514657.1">
    <property type="nucleotide sequence ID" value="NZ_JASCIR010000015.1"/>
</dbReference>
<keyword evidence="2" id="KW-1185">Reference proteome</keyword>
<dbReference type="EMBL" id="JASCIR010000015">
    <property type="protein sequence ID" value="MDI3388198.1"/>
    <property type="molecule type" value="Genomic_DNA"/>
</dbReference>
<organism evidence="1 2">
    <name type="scientific">Streptomyces solicavernae</name>
    <dbReference type="NCBI Taxonomy" id="3043614"/>
    <lineage>
        <taxon>Bacteria</taxon>
        <taxon>Bacillati</taxon>
        <taxon>Actinomycetota</taxon>
        <taxon>Actinomycetes</taxon>
        <taxon>Kitasatosporales</taxon>
        <taxon>Streptomycetaceae</taxon>
        <taxon>Streptomyces</taxon>
    </lineage>
</organism>
<reference evidence="1 2" key="1">
    <citation type="submission" date="2023-05" db="EMBL/GenBank/DDBJ databases">
        <title>Draft genome sequence of Streptomyces sp. B-S-A8 isolated from a cave soil in Thailand.</title>
        <authorList>
            <person name="Chamroensaksri N."/>
            <person name="Muangham S."/>
        </authorList>
    </citation>
    <scope>NUCLEOTIDE SEQUENCE [LARGE SCALE GENOMIC DNA]</scope>
    <source>
        <strain evidence="1 2">B-S-A8</strain>
    </source>
</reference>
<evidence type="ECO:0000313" key="2">
    <source>
        <dbReference type="Proteomes" id="UP001224661"/>
    </source>
</evidence>
<name>A0ABT6RUU1_9ACTN</name>
<sequence>MSNEPNDASPSPTWTALRALPTTELRRRAAIVTDVTEIAPMTVDGAERFAWNDSGGQSAVWYFTPDDRILLLTFDHESELNLYAEGTYALQKSLYDGVPDDLVHLALDRPENYESLNLVDDETGATIHYAGGVFWHDGDEWHIAAGTRAHCARERLNLFTESGFDYCLSDYLLDTPEFTAETLVEYRAEDGGYEDEAEAAAHLATLKEIFTQHA</sequence>
<comment type="caution">
    <text evidence="1">The sequence shown here is derived from an EMBL/GenBank/DDBJ whole genome shotgun (WGS) entry which is preliminary data.</text>
</comment>